<feature type="transmembrane region" description="Helical" evidence="1">
    <location>
        <begin position="37"/>
        <end position="59"/>
    </location>
</feature>
<keyword evidence="1" id="KW-0472">Membrane</keyword>
<dbReference type="Proteomes" id="UP000077552">
    <property type="component" value="Unassembled WGS sequence"/>
</dbReference>
<evidence type="ECO:0000313" key="2">
    <source>
        <dbReference type="EMBL" id="OAD90616.1"/>
    </source>
</evidence>
<name>A0A1A9LCA1_9FLAO</name>
<accession>A0A1A9LCA1</accession>
<dbReference type="AlphaFoldDB" id="A0A1A9LCA1"/>
<dbReference type="STRING" id="1385699.A7A78_05065"/>
<keyword evidence="1" id="KW-1133">Transmembrane helix</keyword>
<organism evidence="2 3">
    <name type="scientific">Aequorivita soesokkakensis</name>
    <dbReference type="NCBI Taxonomy" id="1385699"/>
    <lineage>
        <taxon>Bacteria</taxon>
        <taxon>Pseudomonadati</taxon>
        <taxon>Bacteroidota</taxon>
        <taxon>Flavobacteriia</taxon>
        <taxon>Flavobacteriales</taxon>
        <taxon>Flavobacteriaceae</taxon>
        <taxon>Aequorivita</taxon>
    </lineage>
</organism>
<dbReference type="RefSeq" id="WP_068762524.1">
    <property type="nucleotide sequence ID" value="NZ_LXIE01000034.1"/>
</dbReference>
<feature type="transmembrane region" description="Helical" evidence="1">
    <location>
        <begin position="6"/>
        <end position="25"/>
    </location>
</feature>
<sequence>MEILITIVSIIIFIFLVSAPIFLLIGLKKWNLFKFNLLNYFVFGVIISAFLIFIFSWWANFSDQILLSQYGYNFDAMNEAERFKEVASENMERTKQLEIDYFGIGWPLKAIMAFAFYIPYLLIVYLIGVFIRKD</sequence>
<dbReference type="EMBL" id="LXIE01000034">
    <property type="protein sequence ID" value="OAD90616.1"/>
    <property type="molecule type" value="Genomic_DNA"/>
</dbReference>
<dbReference type="OrthoDB" id="1493979at2"/>
<protein>
    <submittedName>
        <fullName evidence="2">Uncharacterized protein</fullName>
    </submittedName>
</protein>
<proteinExistence type="predicted"/>
<evidence type="ECO:0000256" key="1">
    <source>
        <dbReference type="SAM" id="Phobius"/>
    </source>
</evidence>
<reference evidence="2 3" key="1">
    <citation type="submission" date="2016-05" db="EMBL/GenBank/DDBJ databases">
        <title>Genome sequencing of Vitellibacter soesokkakensis RSSK-12.</title>
        <authorList>
            <person name="Thevarajoo S."/>
            <person name="Selvaratnam C."/>
            <person name="Goh K.M."/>
            <person name="Chan K.-G."/>
            <person name="Chong C.S."/>
        </authorList>
    </citation>
    <scope>NUCLEOTIDE SEQUENCE [LARGE SCALE GENOMIC DNA]</scope>
    <source>
        <strain evidence="2 3">RSSK-12</strain>
    </source>
</reference>
<keyword evidence="1" id="KW-0812">Transmembrane</keyword>
<comment type="caution">
    <text evidence="2">The sequence shown here is derived from an EMBL/GenBank/DDBJ whole genome shotgun (WGS) entry which is preliminary data.</text>
</comment>
<gene>
    <name evidence="2" type="ORF">A7A78_05065</name>
</gene>
<feature type="transmembrane region" description="Helical" evidence="1">
    <location>
        <begin position="110"/>
        <end position="131"/>
    </location>
</feature>
<evidence type="ECO:0000313" key="3">
    <source>
        <dbReference type="Proteomes" id="UP000077552"/>
    </source>
</evidence>
<keyword evidence="3" id="KW-1185">Reference proteome</keyword>